<protein>
    <recommendedName>
        <fullName evidence="2">Cupin 2 conserved barrel domain-containing protein</fullName>
    </recommendedName>
</protein>
<gene>
    <name evidence="1" type="ORF">Csp_A15280</name>
</gene>
<sequence length="376" mass="41105">MQEVIVSAAELRRRTIPFTELQSDSEAFVDTRLPGSTPKFNYALIGSGVSQNPTAHINLRETHGFNIGGAAMPNGVTNNLHVHFTAEVFICFKGNWKFRWGPLGEQGEYVGEEGDIVSVPTWIYRGFTNVGVDDGFLFTTLGQDATGGVIWNPHVMRAARETGLALNLGNELVDLNATPVPDSSLLPLMSDDDIAKLKTYTVEQMRRRVVKQSDCIWSDLNFLDCVLPGGEKELAPVIGFGLTEDRNATPPIFNPHGFKQEWLRAKSGNGLHTHRHSDAQVYIVKAGVWEVSVNRGAARMSITLGPWDTFSVPKGAWRSLKCIDGELGQVLLITGGDNRTSIEWDESVVSAAQEKGWSRDANGYLAPLSVLALAAA</sequence>
<dbReference type="EMBL" id="FN543104">
    <property type="protein sequence ID" value="CBA30063.1"/>
    <property type="molecule type" value="Genomic_DNA"/>
</dbReference>
<dbReference type="InterPro" id="IPR011051">
    <property type="entry name" value="RmlC_Cupin_sf"/>
</dbReference>
<dbReference type="AlphaFoldDB" id="C9YBM7"/>
<dbReference type="InterPro" id="IPR014710">
    <property type="entry name" value="RmlC-like_jellyroll"/>
</dbReference>
<dbReference type="Gene3D" id="2.60.120.10">
    <property type="entry name" value="Jelly Rolls"/>
    <property type="match status" value="2"/>
</dbReference>
<organism evidence="1">
    <name type="scientific">Curvibacter symbiont subsp. Hydra magnipapillata</name>
    <dbReference type="NCBI Taxonomy" id="667019"/>
    <lineage>
        <taxon>Bacteria</taxon>
        <taxon>Pseudomonadati</taxon>
        <taxon>Pseudomonadota</taxon>
        <taxon>Betaproteobacteria</taxon>
        <taxon>Burkholderiales</taxon>
        <taxon>Comamonadaceae</taxon>
        <taxon>Curvibacter</taxon>
    </lineage>
</organism>
<evidence type="ECO:0008006" key="2">
    <source>
        <dbReference type="Google" id="ProtNLM"/>
    </source>
</evidence>
<evidence type="ECO:0000313" key="1">
    <source>
        <dbReference type="EMBL" id="CBA30063.1"/>
    </source>
</evidence>
<proteinExistence type="predicted"/>
<accession>C9YBM7</accession>
<reference evidence="1" key="1">
    <citation type="journal article" date="2010" name="Nature">
        <title>The dynamic genome of Hydra.</title>
        <authorList>
            <person name="Chapman J.A."/>
            <person name="Kirkness E.F."/>
            <person name="Simakov O."/>
            <person name="Hampson S.E."/>
            <person name="Mitros T."/>
            <person name="Weinmaier T."/>
            <person name="Rattei T."/>
            <person name="Balasubramanian P.G."/>
            <person name="Borman J."/>
            <person name="Busam D."/>
            <person name="Disbennett K."/>
            <person name="Pfannkoch C."/>
            <person name="Sumin N."/>
            <person name="Sutton G."/>
            <person name="Viswanathan L."/>
            <person name="Walenz B."/>
            <person name="Goodstein D.M."/>
            <person name="Hellsten U."/>
            <person name="Kawashima T."/>
            <person name="Prochnik S.E."/>
            <person name="Putnam N.H."/>
            <person name="Shu S."/>
            <person name="Blumberg B."/>
            <person name="Dana C.E."/>
            <person name="Gee L."/>
            <person name="Kibler D.F."/>
            <person name="Law L."/>
            <person name="Lindgens D."/>
            <person name="Martinez D.E."/>
            <person name="Peng J."/>
            <person name="Wigge P.A."/>
            <person name="Bertulat B."/>
            <person name="Guder C."/>
            <person name="Nakamura Y."/>
            <person name="Ozbek S."/>
            <person name="Watanabe H."/>
            <person name="Khalturin K."/>
            <person name="Hemmrich G."/>
            <person name="Franke A."/>
            <person name="Augustin R."/>
            <person name="Fraune S."/>
            <person name="Hayakawa E."/>
            <person name="Hayakawa S."/>
            <person name="Hirose M."/>
            <person name="Hwang J."/>
            <person name="Ikeo K."/>
            <person name="Nishimiya-Fujisawa C."/>
            <person name="Ogura A."/>
            <person name="Takahashi T."/>
            <person name="Steinmetz P.R."/>
            <person name="Zhang X."/>
            <person name="Aufschnaiter R."/>
            <person name="Eder M.K."/>
            <person name="Gorny A.K."/>
            <person name="Salvenmoser W."/>
            <person name="Heimberg A.M."/>
            <person name="Wheeler B.M."/>
            <person name="Peterson K.J."/>
            <person name="Boettger A."/>
            <person name="Tischler P."/>
            <person name="Wolf A."/>
            <person name="Gojobori T."/>
            <person name="Remington K.A."/>
            <person name="Strausberg R.L."/>
            <person name="Venter J."/>
            <person name="Technau U."/>
            <person name="Hobmayer B."/>
            <person name="Bosch T.C."/>
            <person name="Holstein T.W."/>
            <person name="Fujisawa T."/>
            <person name="Bode H.R."/>
            <person name="David C.N."/>
            <person name="Rokhsar D.S."/>
            <person name="Steele R.E."/>
        </authorList>
    </citation>
    <scope>NUCLEOTIDE SEQUENCE</scope>
</reference>
<dbReference type="SUPFAM" id="SSF51182">
    <property type="entry name" value="RmlC-like cupins"/>
    <property type="match status" value="1"/>
</dbReference>
<name>C9YBM7_CURXX</name>